<proteinExistence type="predicted"/>
<organism evidence="1 2">
    <name type="scientific">Candidatus Accumulibacter vicinus</name>
    <dbReference type="NCBI Taxonomy" id="2954382"/>
    <lineage>
        <taxon>Bacteria</taxon>
        <taxon>Pseudomonadati</taxon>
        <taxon>Pseudomonadota</taxon>
        <taxon>Betaproteobacteria</taxon>
        <taxon>Candidatus Accumulibacter</taxon>
    </lineage>
</organism>
<evidence type="ECO:0000313" key="2">
    <source>
        <dbReference type="Proteomes" id="UP000019812"/>
    </source>
</evidence>
<name>A0A084Y1E7_9PROT</name>
<dbReference type="AlphaFoldDB" id="A0A084Y1E7"/>
<sequence>MAAQLVQGAPIACRHALVVLADENQQWRAERAQVEHAGQIDQSAAADDGKNVMVAQGGNAQRHRRTVTRGAEADRQRRQFTQQHPLLEQCERVEQAPGEQRDVVVNVGEAFFGMRQQVERQRADAGVLKDRGESVVARFGILAGMRQHDQGRQARRQGQQALQ</sequence>
<protein>
    <submittedName>
        <fullName evidence="1">Uncharacterized protein</fullName>
    </submittedName>
</protein>
<gene>
    <name evidence="1" type="ORF">CAPSK01_001937</name>
</gene>
<accession>A0A084Y1E7</accession>
<reference evidence="1 2" key="1">
    <citation type="submission" date="2014-07" db="EMBL/GenBank/DDBJ databases">
        <title>Expanding our view of genomic diversity in Candidatus Accumulibacter clades.</title>
        <authorList>
            <person name="Skennerton C.T."/>
            <person name="Barr J.J."/>
            <person name="Slater F.R."/>
            <person name="Bond P.L."/>
            <person name="Tyson G.W."/>
        </authorList>
    </citation>
    <scope>NUCLEOTIDE SEQUENCE [LARGE SCALE GENOMIC DNA]</scope>
    <source>
        <strain evidence="2">SK-01</strain>
    </source>
</reference>
<evidence type="ECO:0000313" key="1">
    <source>
        <dbReference type="EMBL" id="KFB68541.1"/>
    </source>
</evidence>
<dbReference type="EMBL" id="JDSS02000020">
    <property type="protein sequence ID" value="KFB68541.1"/>
    <property type="molecule type" value="Genomic_DNA"/>
</dbReference>
<comment type="caution">
    <text evidence="1">The sequence shown here is derived from an EMBL/GenBank/DDBJ whole genome shotgun (WGS) entry which is preliminary data.</text>
</comment>
<dbReference type="Proteomes" id="UP000019812">
    <property type="component" value="Unassembled WGS sequence"/>
</dbReference>